<comment type="caution">
    <text evidence="3">The sequence shown here is derived from an EMBL/GenBank/DDBJ whole genome shotgun (WGS) entry which is preliminary data.</text>
</comment>
<dbReference type="EMBL" id="JAVDXV010000006">
    <property type="protein sequence ID" value="MDR7334298.1"/>
    <property type="molecule type" value="Genomic_DNA"/>
</dbReference>
<evidence type="ECO:0000313" key="4">
    <source>
        <dbReference type="Proteomes" id="UP001180825"/>
    </source>
</evidence>
<evidence type="ECO:0000256" key="2">
    <source>
        <dbReference type="SAM" id="SignalP"/>
    </source>
</evidence>
<gene>
    <name evidence="3" type="ORF">J2X21_003450</name>
</gene>
<accession>A0ABU2AAS0</accession>
<reference evidence="3 4" key="1">
    <citation type="submission" date="2023-07" db="EMBL/GenBank/DDBJ databases">
        <title>Sorghum-associated microbial communities from plants grown in Nebraska, USA.</title>
        <authorList>
            <person name="Schachtman D."/>
        </authorList>
    </citation>
    <scope>NUCLEOTIDE SEQUENCE [LARGE SCALE GENOMIC DNA]</scope>
    <source>
        <strain evidence="3 4">BE316</strain>
    </source>
</reference>
<protein>
    <submittedName>
        <fullName evidence="3">Uncharacterized protein</fullName>
    </submittedName>
</protein>
<name>A0ABU2AAS0_9BURK</name>
<evidence type="ECO:0000313" key="3">
    <source>
        <dbReference type="EMBL" id="MDR7334298.1"/>
    </source>
</evidence>
<keyword evidence="4" id="KW-1185">Reference proteome</keyword>
<feature type="chain" id="PRO_5046550340" evidence="2">
    <location>
        <begin position="28"/>
        <end position="98"/>
    </location>
</feature>
<dbReference type="Proteomes" id="UP001180825">
    <property type="component" value="Unassembled WGS sequence"/>
</dbReference>
<dbReference type="RefSeq" id="WP_310330614.1">
    <property type="nucleotide sequence ID" value="NZ_JAVDXV010000006.1"/>
</dbReference>
<proteinExistence type="predicted"/>
<sequence>MQNNLRWIAFALPLAVALIGAATTAQAFTDSNAALKEAAADGPARVVITGKATRAPVRTAWVPTSPKKLDGFRPVMPAESPAPQTTTLAKADAPGARR</sequence>
<organism evidence="3 4">
    <name type="scientific">Roseateles asaccharophilus</name>
    <dbReference type="NCBI Taxonomy" id="582607"/>
    <lineage>
        <taxon>Bacteria</taxon>
        <taxon>Pseudomonadati</taxon>
        <taxon>Pseudomonadota</taxon>
        <taxon>Betaproteobacteria</taxon>
        <taxon>Burkholderiales</taxon>
        <taxon>Sphaerotilaceae</taxon>
        <taxon>Roseateles</taxon>
    </lineage>
</organism>
<feature type="region of interest" description="Disordered" evidence="1">
    <location>
        <begin position="66"/>
        <end position="98"/>
    </location>
</feature>
<feature type="signal peptide" evidence="2">
    <location>
        <begin position="1"/>
        <end position="27"/>
    </location>
</feature>
<evidence type="ECO:0000256" key="1">
    <source>
        <dbReference type="SAM" id="MobiDB-lite"/>
    </source>
</evidence>
<keyword evidence="2" id="KW-0732">Signal</keyword>